<dbReference type="InterPro" id="IPR058248">
    <property type="entry name" value="Lxx211020-like"/>
</dbReference>
<dbReference type="PANTHER" id="PTHR36302">
    <property type="entry name" value="BLR7088 PROTEIN"/>
    <property type="match status" value="1"/>
</dbReference>
<dbReference type="InterPro" id="IPR036182">
    <property type="entry name" value="PCuAC_sf"/>
</dbReference>
<dbReference type="RefSeq" id="WP_161718974.1">
    <property type="nucleotide sequence ID" value="NZ_JAAAPO010000004.1"/>
</dbReference>
<gene>
    <name evidence="2" type="ORF">GTZ99_11435</name>
</gene>
<feature type="signal peptide" evidence="1">
    <location>
        <begin position="1"/>
        <end position="23"/>
    </location>
</feature>
<sequence length="167" mass="17398">MIMRLAATLMLATLTGAASPAFAHAGHHTAARQTIAITNAWARETAPAQVNGGGFLTFTNKGKVADRLVSASSPVAPTVQLHTMSMDGGVMRMRELPDGIPVPAQSVVELKPGGMHIMFIGLKAPLKPGQSVALTLRFEKAGLVKVAMPVHAIADIGQNMGGGHDHH</sequence>
<dbReference type="InterPro" id="IPR007410">
    <property type="entry name" value="LpqE-like"/>
</dbReference>
<accession>A0ABW9XF46</accession>
<feature type="chain" id="PRO_5046796020" evidence="1">
    <location>
        <begin position="24"/>
        <end position="167"/>
    </location>
</feature>
<organism evidence="2 3">
    <name type="scientific">Novosphingobium ovatum</name>
    <dbReference type="NCBI Taxonomy" id="1908523"/>
    <lineage>
        <taxon>Bacteria</taxon>
        <taxon>Pseudomonadati</taxon>
        <taxon>Pseudomonadota</taxon>
        <taxon>Alphaproteobacteria</taxon>
        <taxon>Sphingomonadales</taxon>
        <taxon>Sphingomonadaceae</taxon>
        <taxon>Novosphingobium</taxon>
    </lineage>
</organism>
<reference evidence="3" key="1">
    <citation type="submission" date="2020-01" db="EMBL/GenBank/DDBJ databases">
        <title>Sphingomonas sp. strain CSW-10.</title>
        <authorList>
            <person name="Chen W.-M."/>
        </authorList>
    </citation>
    <scope>NUCLEOTIDE SEQUENCE [LARGE SCALE GENOMIC DNA]</scope>
    <source>
        <strain evidence="3">FSY-8</strain>
    </source>
</reference>
<dbReference type="EMBL" id="JAAAPO010000004">
    <property type="protein sequence ID" value="NBC37170.1"/>
    <property type="molecule type" value="Genomic_DNA"/>
</dbReference>
<keyword evidence="3" id="KW-1185">Reference proteome</keyword>
<comment type="caution">
    <text evidence="2">The sequence shown here is derived from an EMBL/GenBank/DDBJ whole genome shotgun (WGS) entry which is preliminary data.</text>
</comment>
<name>A0ABW9XF46_9SPHN</name>
<dbReference type="SUPFAM" id="SSF110087">
    <property type="entry name" value="DR1885-like metal-binding protein"/>
    <property type="match status" value="1"/>
</dbReference>
<evidence type="ECO:0000256" key="1">
    <source>
        <dbReference type="SAM" id="SignalP"/>
    </source>
</evidence>
<evidence type="ECO:0000313" key="2">
    <source>
        <dbReference type="EMBL" id="NBC37170.1"/>
    </source>
</evidence>
<dbReference type="PANTHER" id="PTHR36302:SF1">
    <property type="entry name" value="COPPER CHAPERONE PCU(A)C"/>
    <property type="match status" value="1"/>
</dbReference>
<evidence type="ECO:0000313" key="3">
    <source>
        <dbReference type="Proteomes" id="UP000753724"/>
    </source>
</evidence>
<keyword evidence="1" id="KW-0732">Signal</keyword>
<dbReference type="Proteomes" id="UP000753724">
    <property type="component" value="Unassembled WGS sequence"/>
</dbReference>
<dbReference type="Gene3D" id="2.60.40.1890">
    <property type="entry name" value="PCu(A)C copper chaperone"/>
    <property type="match status" value="1"/>
</dbReference>
<dbReference type="Pfam" id="PF04314">
    <property type="entry name" value="PCuAC"/>
    <property type="match status" value="1"/>
</dbReference>
<protein>
    <submittedName>
        <fullName evidence="2">Copper chaperone PCu(A)C</fullName>
    </submittedName>
</protein>
<proteinExistence type="predicted"/>